<sequence>MILQAEPLFDKVCKETHQKRAFLRLDLVAQLGLEKGILTQEEANLLISAEEHRLYTINVDDFSPEELAAKTQYPEQSIDNVA</sequence>
<gene>
    <name evidence="2" type="primary">fadE_3</name>
    <name evidence="2" type="ORF">GCE9029_05098</name>
</gene>
<dbReference type="EC" id="1.3.99.-" evidence="2"/>
<dbReference type="Pfam" id="PF09317">
    <property type="entry name" value="ACDH_C"/>
    <property type="match status" value="1"/>
</dbReference>
<evidence type="ECO:0000313" key="3">
    <source>
        <dbReference type="Proteomes" id="UP000071641"/>
    </source>
</evidence>
<keyword evidence="2" id="KW-0560">Oxidoreductase</keyword>
<reference evidence="3" key="1">
    <citation type="submission" date="2016-02" db="EMBL/GenBank/DDBJ databases">
        <authorList>
            <person name="Rodrigo-Torres Lidia"/>
            <person name="Arahal R.David."/>
        </authorList>
    </citation>
    <scope>NUCLEOTIDE SEQUENCE [LARGE SCALE GENOMIC DNA]</scope>
    <source>
        <strain evidence="3">CECT 9029</strain>
    </source>
</reference>
<proteinExistence type="predicted"/>
<dbReference type="AlphaFoldDB" id="A0A128FFR8"/>
<name>A0A128FFR8_9GAMM</name>
<dbReference type="GO" id="GO:0003995">
    <property type="term" value="F:acyl-CoA dehydrogenase activity"/>
    <property type="evidence" value="ECO:0007669"/>
    <property type="project" value="InterPro"/>
</dbReference>
<dbReference type="STRING" id="1796497.GCE9029_05098"/>
<accession>A0A128FFR8</accession>
<dbReference type="Proteomes" id="UP000071641">
    <property type="component" value="Unassembled WGS sequence"/>
</dbReference>
<dbReference type="GO" id="GO:0033539">
    <property type="term" value="P:fatty acid beta-oxidation using acyl-CoA dehydrogenase"/>
    <property type="evidence" value="ECO:0007669"/>
    <property type="project" value="InterPro"/>
</dbReference>
<feature type="domain" description="Acyl-CoA dehydrogenase C-terminal bacterial-type" evidence="1">
    <location>
        <begin position="2"/>
        <end position="62"/>
    </location>
</feature>
<evidence type="ECO:0000313" key="2">
    <source>
        <dbReference type="EMBL" id="CZF85647.1"/>
    </source>
</evidence>
<organism evidence="2 3">
    <name type="scientific">Grimontia celer</name>
    <dbReference type="NCBI Taxonomy" id="1796497"/>
    <lineage>
        <taxon>Bacteria</taxon>
        <taxon>Pseudomonadati</taxon>
        <taxon>Pseudomonadota</taxon>
        <taxon>Gammaproteobacteria</taxon>
        <taxon>Vibrionales</taxon>
        <taxon>Vibrionaceae</taxon>
        <taxon>Grimontia</taxon>
    </lineage>
</organism>
<dbReference type="EMBL" id="FIZX01000081">
    <property type="protein sequence ID" value="CZF85647.1"/>
    <property type="molecule type" value="Genomic_DNA"/>
</dbReference>
<keyword evidence="3" id="KW-1185">Reference proteome</keyword>
<protein>
    <submittedName>
        <fullName evidence="2">Acyl-coenzyme A dehydrogenase</fullName>
        <ecNumber evidence="2">1.3.99.-</ecNumber>
    </submittedName>
</protein>
<dbReference type="InterPro" id="IPR015396">
    <property type="entry name" value="FadE_C"/>
</dbReference>
<evidence type="ECO:0000259" key="1">
    <source>
        <dbReference type="Pfam" id="PF09317"/>
    </source>
</evidence>